<dbReference type="Pfam" id="PF09335">
    <property type="entry name" value="VTT_dom"/>
    <property type="match status" value="1"/>
</dbReference>
<evidence type="ECO:0000256" key="1">
    <source>
        <dbReference type="ARBA" id="ARBA00004651"/>
    </source>
</evidence>
<keyword evidence="3" id="KW-1003">Cell membrane</keyword>
<sequence length="208" mass="23168">MTDQLTAWIETIIAMDFFYPLVALLVMVDSLIPLIPSETVLNLSGAWAGASGQPNLWAVIVWASVGGIVGDNICYFAGTRLIRFVAKLNPESKGGQAVRWVRRNMNRRAGSTIVAARFIPWGRWVATIILGSVRYRWFYFFIFDAIGVMVWAIINVGVGYLGGLLFQQLPLVGLAIGVIAGTLVGYLLQKVQNRFFEWRDVRRGFSHA</sequence>
<accession>A0ABU2A0W6</accession>
<keyword evidence="5 7" id="KW-1133">Transmembrane helix</keyword>
<reference evidence="9" key="1">
    <citation type="submission" date="2023-07" db="EMBL/GenBank/DDBJ databases">
        <title>Sequencing the genomes of 1000 actinobacteria strains.</title>
        <authorList>
            <person name="Klenk H.-P."/>
        </authorList>
    </citation>
    <scope>NUCLEOTIDE SEQUENCE</scope>
    <source>
        <strain evidence="9">DSM 107476</strain>
    </source>
</reference>
<evidence type="ECO:0000256" key="7">
    <source>
        <dbReference type="SAM" id="Phobius"/>
    </source>
</evidence>
<evidence type="ECO:0000313" key="10">
    <source>
        <dbReference type="Proteomes" id="UP001180840"/>
    </source>
</evidence>
<evidence type="ECO:0000256" key="4">
    <source>
        <dbReference type="ARBA" id="ARBA00022692"/>
    </source>
</evidence>
<dbReference type="InterPro" id="IPR032816">
    <property type="entry name" value="VTT_dom"/>
</dbReference>
<dbReference type="Proteomes" id="UP001180840">
    <property type="component" value="Unassembled WGS sequence"/>
</dbReference>
<feature type="transmembrane region" description="Helical" evidence="7">
    <location>
        <begin position="56"/>
        <end position="78"/>
    </location>
</feature>
<evidence type="ECO:0000256" key="2">
    <source>
        <dbReference type="ARBA" id="ARBA00010792"/>
    </source>
</evidence>
<comment type="similarity">
    <text evidence="2">Belongs to the DedA family.</text>
</comment>
<name>A0ABU2A0W6_9CORY</name>
<feature type="transmembrane region" description="Helical" evidence="7">
    <location>
        <begin position="12"/>
        <end position="36"/>
    </location>
</feature>
<dbReference type="EMBL" id="JAVDXZ010000001">
    <property type="protein sequence ID" value="MDR7330827.1"/>
    <property type="molecule type" value="Genomic_DNA"/>
</dbReference>
<evidence type="ECO:0000256" key="6">
    <source>
        <dbReference type="ARBA" id="ARBA00023136"/>
    </source>
</evidence>
<feature type="transmembrane region" description="Helical" evidence="7">
    <location>
        <begin position="137"/>
        <end position="162"/>
    </location>
</feature>
<comment type="subcellular location">
    <subcellularLocation>
        <location evidence="1">Cell membrane</location>
        <topology evidence="1">Multi-pass membrane protein</topology>
    </subcellularLocation>
</comment>
<evidence type="ECO:0000256" key="3">
    <source>
        <dbReference type="ARBA" id="ARBA00022475"/>
    </source>
</evidence>
<evidence type="ECO:0000259" key="8">
    <source>
        <dbReference type="Pfam" id="PF09335"/>
    </source>
</evidence>
<keyword evidence="10" id="KW-1185">Reference proteome</keyword>
<evidence type="ECO:0000256" key="5">
    <source>
        <dbReference type="ARBA" id="ARBA00022989"/>
    </source>
</evidence>
<dbReference type="PANTHER" id="PTHR42709:SF6">
    <property type="entry name" value="UNDECAPRENYL PHOSPHATE TRANSPORTER A"/>
    <property type="match status" value="1"/>
</dbReference>
<dbReference type="PANTHER" id="PTHR42709">
    <property type="entry name" value="ALKALINE PHOSPHATASE LIKE PROTEIN"/>
    <property type="match status" value="1"/>
</dbReference>
<gene>
    <name evidence="9" type="ORF">J2S39_002503</name>
</gene>
<organism evidence="9 10">
    <name type="scientific">Corynebacterium guangdongense</name>
    <dbReference type="NCBI Taxonomy" id="1783348"/>
    <lineage>
        <taxon>Bacteria</taxon>
        <taxon>Bacillati</taxon>
        <taxon>Actinomycetota</taxon>
        <taxon>Actinomycetes</taxon>
        <taxon>Mycobacteriales</taxon>
        <taxon>Corynebacteriaceae</taxon>
        <taxon>Corynebacterium</taxon>
    </lineage>
</organism>
<evidence type="ECO:0000313" key="9">
    <source>
        <dbReference type="EMBL" id="MDR7330827.1"/>
    </source>
</evidence>
<keyword evidence="6 7" id="KW-0472">Membrane</keyword>
<comment type="caution">
    <text evidence="9">The sequence shown here is derived from an EMBL/GenBank/DDBJ whole genome shotgun (WGS) entry which is preliminary data.</text>
</comment>
<dbReference type="InterPro" id="IPR051311">
    <property type="entry name" value="DedA_domain"/>
</dbReference>
<protein>
    <submittedName>
        <fullName evidence="9">Membrane protein DedA with SNARE-associated domain</fullName>
    </submittedName>
</protein>
<feature type="transmembrane region" description="Helical" evidence="7">
    <location>
        <begin position="168"/>
        <end position="188"/>
    </location>
</feature>
<proteinExistence type="inferred from homology"/>
<keyword evidence="4 7" id="KW-0812">Transmembrane</keyword>
<dbReference type="RefSeq" id="WP_290196903.1">
    <property type="nucleotide sequence ID" value="NZ_CP047654.1"/>
</dbReference>
<feature type="domain" description="VTT" evidence="8">
    <location>
        <begin position="35"/>
        <end position="160"/>
    </location>
</feature>